<feature type="region of interest" description="Disordered" evidence="1">
    <location>
        <begin position="432"/>
        <end position="457"/>
    </location>
</feature>
<dbReference type="Proteomes" id="UP000707138">
    <property type="component" value="Unassembled WGS sequence"/>
</dbReference>
<name>A0ABS2GD11_9FIRM</name>
<accession>A0ABS2GD11</accession>
<protein>
    <recommendedName>
        <fullName evidence="4">Large polyvalent protein associated domain-containing protein</fullName>
    </recommendedName>
</protein>
<sequence>MEMTNETLTQELEAVIDANKDNPLIAGIQDHQVQQFVEQGGDLVPATIKAINENELPAERLPKLMAYADYMVNEFSDDMDYEDEPLSLSTDLSALPYGVGYVETPELAQLYPNMPVDTALSLEGQTDYTYNALTDTINDIVPVPERHEFSYPDPMPEVPLMNVGYLAMADLPKEDVWKVLGSDYPYYEVMEKGSKGVNPLREETLVRDAHQMQRDSRYFEAAMEATGLSGHDTYQEAYPGLEDAVVTAVKEHGNVVDAIKQELTSSPLTREDISHVMDEMRTTLLTEAMDVLPPDWAQELDTDAFMKNFEEAHSKELAGAMKDIQTFNRPKESLATAIEDIYYDNDLGDVPKDVKDFTASYESKLGKETSLNYATPGLGDDVYTLRHTARPELQSINEPDLMRYRVGEHVRKSFVKEFGKEVNNTVDKIHAQEQKQAPKRPKVVVHIKSSTDRGNER</sequence>
<comment type="caution">
    <text evidence="2">The sequence shown here is derived from an EMBL/GenBank/DDBJ whole genome shotgun (WGS) entry which is preliminary data.</text>
</comment>
<proteinExistence type="predicted"/>
<reference evidence="2 3" key="1">
    <citation type="journal article" date="2021" name="Sci. Rep.">
        <title>The distribution of antibiotic resistance genes in chicken gut microbiota commensals.</title>
        <authorList>
            <person name="Juricova H."/>
            <person name="Matiasovicova J."/>
            <person name="Kubasova T."/>
            <person name="Cejkova D."/>
            <person name="Rychlik I."/>
        </authorList>
    </citation>
    <scope>NUCLEOTIDE SEQUENCE [LARGE SCALE GENOMIC DNA]</scope>
    <source>
        <strain evidence="2 3">An537</strain>
    </source>
</reference>
<organism evidence="2 3">
    <name type="scientific">Veillonella magna</name>
    <dbReference type="NCBI Taxonomy" id="464322"/>
    <lineage>
        <taxon>Bacteria</taxon>
        <taxon>Bacillati</taxon>
        <taxon>Bacillota</taxon>
        <taxon>Negativicutes</taxon>
        <taxon>Veillonellales</taxon>
        <taxon>Veillonellaceae</taxon>
        <taxon>Veillonella</taxon>
    </lineage>
</organism>
<dbReference type="RefSeq" id="WP_205087212.1">
    <property type="nucleotide sequence ID" value="NZ_JACJLA010000001.1"/>
</dbReference>
<keyword evidence="3" id="KW-1185">Reference proteome</keyword>
<evidence type="ECO:0008006" key="4">
    <source>
        <dbReference type="Google" id="ProtNLM"/>
    </source>
</evidence>
<evidence type="ECO:0000256" key="1">
    <source>
        <dbReference type="SAM" id="MobiDB-lite"/>
    </source>
</evidence>
<evidence type="ECO:0000313" key="3">
    <source>
        <dbReference type="Proteomes" id="UP000707138"/>
    </source>
</evidence>
<evidence type="ECO:0000313" key="2">
    <source>
        <dbReference type="EMBL" id="MBM6911896.1"/>
    </source>
</evidence>
<gene>
    <name evidence="2" type="ORF">H6A01_00960</name>
</gene>
<dbReference type="EMBL" id="JACJLA010000001">
    <property type="protein sequence ID" value="MBM6911896.1"/>
    <property type="molecule type" value="Genomic_DNA"/>
</dbReference>